<dbReference type="Pfam" id="PF00443">
    <property type="entry name" value="UCH"/>
    <property type="match status" value="1"/>
</dbReference>
<sequence>MDELDTYFGTGMRNDPGENNCFLNATIQSLWHLRHFRDEFLCLPGHVHVGDPCVFCALHQIFEALSMPHTDRQRAVGPTSIRITLNILYPDDISLQEACSQEFHGVFCWYKFLHNSRISADLAKRPPSSLYLSVPVQSSVPHGLRGQAGDALVVLEKIWGCLHESFTYNLTVSDAKSEERKCEVFGGASKCIVHTIFGLDIIERFDCRKCGLLNGFNHRHCYVLNISANELRKAKIMRVNSRFDELLNLLAVDDDSQFVCKPEFHGCGTLNHINRVLSTRPHVFTVVIDWKTASESADDMLATMTALNTDIDIGVLYQGLDQGDKHSLVSMVCYYGPHFICFAYNHEHERWIMFEDKNVKVIGSWDDVLCTCGKGYIQPEVLFFEAVKALFQLRLLSRDVQEKLIRQSGTVVDTMLLLLLSKLLASIPQLLLVCYYGPHFICFAYNHEHERWIMFEDKNVKVIGSWDDVLCTCGKGYIQPEVLFFEAAKWDSGGHHAPPTLVKTVSFYSTIAIAADPLSVADFVCYYGPHFICFAYNHEHERWIMFEDKNVKVIGSWDDVLCTCGKGYIQPEVLFFEAVN</sequence>
<evidence type="ECO:0000256" key="1">
    <source>
        <dbReference type="ARBA" id="ARBA00022786"/>
    </source>
</evidence>
<dbReference type="InterPro" id="IPR038765">
    <property type="entry name" value="Papain-like_cys_pep_sf"/>
</dbReference>
<proteinExistence type="predicted"/>
<feature type="domain" description="USP" evidence="3">
    <location>
        <begin position="10"/>
        <end position="387"/>
    </location>
</feature>
<accession>A0ABC8U1Q3</accession>
<dbReference type="Gene3D" id="3.90.70.10">
    <property type="entry name" value="Cysteine proteinases"/>
    <property type="match status" value="1"/>
</dbReference>
<dbReference type="InterPro" id="IPR001394">
    <property type="entry name" value="Peptidase_C19_UCH"/>
</dbReference>
<evidence type="ECO:0000313" key="4">
    <source>
        <dbReference type="EMBL" id="CAK9175376.1"/>
    </source>
</evidence>
<dbReference type="PANTHER" id="PTHR22975">
    <property type="entry name" value="UBIQUITIN SPECIFIC PROTEINASE"/>
    <property type="match status" value="1"/>
</dbReference>
<organism evidence="4 5">
    <name type="scientific">Ilex paraguariensis</name>
    <name type="common">yerba mate</name>
    <dbReference type="NCBI Taxonomy" id="185542"/>
    <lineage>
        <taxon>Eukaryota</taxon>
        <taxon>Viridiplantae</taxon>
        <taxon>Streptophyta</taxon>
        <taxon>Embryophyta</taxon>
        <taxon>Tracheophyta</taxon>
        <taxon>Spermatophyta</taxon>
        <taxon>Magnoliopsida</taxon>
        <taxon>eudicotyledons</taxon>
        <taxon>Gunneridae</taxon>
        <taxon>Pentapetalae</taxon>
        <taxon>asterids</taxon>
        <taxon>campanulids</taxon>
        <taxon>Aquifoliales</taxon>
        <taxon>Aquifoliaceae</taxon>
        <taxon>Ilex</taxon>
    </lineage>
</organism>
<dbReference type="EMBL" id="CAUOFW020006602">
    <property type="protein sequence ID" value="CAK9175376.1"/>
    <property type="molecule type" value="Genomic_DNA"/>
</dbReference>
<evidence type="ECO:0000256" key="2">
    <source>
        <dbReference type="ARBA" id="ARBA00022801"/>
    </source>
</evidence>
<keyword evidence="5" id="KW-1185">Reference proteome</keyword>
<dbReference type="AlphaFoldDB" id="A0ABC8U1Q3"/>
<dbReference type="PROSITE" id="PS50235">
    <property type="entry name" value="USP_3"/>
    <property type="match status" value="1"/>
</dbReference>
<keyword evidence="2" id="KW-0378">Hydrolase</keyword>
<evidence type="ECO:0000313" key="5">
    <source>
        <dbReference type="Proteomes" id="UP001642360"/>
    </source>
</evidence>
<dbReference type="GO" id="GO:0016787">
    <property type="term" value="F:hydrolase activity"/>
    <property type="evidence" value="ECO:0007669"/>
    <property type="project" value="UniProtKB-KW"/>
</dbReference>
<gene>
    <name evidence="4" type="ORF">ILEXP_LOCUS45169</name>
</gene>
<dbReference type="Proteomes" id="UP001642360">
    <property type="component" value="Unassembled WGS sequence"/>
</dbReference>
<keyword evidence="1" id="KW-0833">Ubl conjugation pathway</keyword>
<evidence type="ECO:0000259" key="3">
    <source>
        <dbReference type="PROSITE" id="PS50235"/>
    </source>
</evidence>
<dbReference type="SUPFAM" id="SSF54001">
    <property type="entry name" value="Cysteine proteinases"/>
    <property type="match status" value="1"/>
</dbReference>
<name>A0ABC8U1Q3_9AQUA</name>
<reference evidence="4 5" key="1">
    <citation type="submission" date="2024-02" db="EMBL/GenBank/DDBJ databases">
        <authorList>
            <person name="Vignale AGUSTIN F."/>
            <person name="Sosa J E."/>
            <person name="Modenutti C."/>
        </authorList>
    </citation>
    <scope>NUCLEOTIDE SEQUENCE [LARGE SCALE GENOMIC DNA]</scope>
</reference>
<protein>
    <recommendedName>
        <fullName evidence="3">USP domain-containing protein</fullName>
    </recommendedName>
</protein>
<dbReference type="InterPro" id="IPR028889">
    <property type="entry name" value="USP"/>
</dbReference>
<dbReference type="PANTHER" id="PTHR22975:SF9">
    <property type="entry name" value="ECHINUS SPLICE FORM 3"/>
    <property type="match status" value="1"/>
</dbReference>
<dbReference type="InterPro" id="IPR052398">
    <property type="entry name" value="Ubiquitin_hydrolase_53/54"/>
</dbReference>
<dbReference type="CDD" id="cd02257">
    <property type="entry name" value="Peptidase_C19"/>
    <property type="match status" value="1"/>
</dbReference>
<comment type="caution">
    <text evidence="4">The sequence shown here is derived from an EMBL/GenBank/DDBJ whole genome shotgun (WGS) entry which is preliminary data.</text>
</comment>